<proteinExistence type="predicted"/>
<reference evidence="1" key="2">
    <citation type="journal article" date="2015" name="Data Brief">
        <title>Shoot transcriptome of the giant reed, Arundo donax.</title>
        <authorList>
            <person name="Barrero R.A."/>
            <person name="Guerrero F.D."/>
            <person name="Moolhuijzen P."/>
            <person name="Goolsby J.A."/>
            <person name="Tidwell J."/>
            <person name="Bellgard S.E."/>
            <person name="Bellgard M.I."/>
        </authorList>
    </citation>
    <scope>NUCLEOTIDE SEQUENCE</scope>
    <source>
        <tissue evidence="1">Shoot tissue taken approximately 20 cm above the soil surface</tissue>
    </source>
</reference>
<dbReference type="AlphaFoldDB" id="A0A0A9ASD1"/>
<organism evidence="1">
    <name type="scientific">Arundo donax</name>
    <name type="common">Giant reed</name>
    <name type="synonym">Donax arundinaceus</name>
    <dbReference type="NCBI Taxonomy" id="35708"/>
    <lineage>
        <taxon>Eukaryota</taxon>
        <taxon>Viridiplantae</taxon>
        <taxon>Streptophyta</taxon>
        <taxon>Embryophyta</taxon>
        <taxon>Tracheophyta</taxon>
        <taxon>Spermatophyta</taxon>
        <taxon>Magnoliopsida</taxon>
        <taxon>Liliopsida</taxon>
        <taxon>Poales</taxon>
        <taxon>Poaceae</taxon>
        <taxon>PACMAD clade</taxon>
        <taxon>Arundinoideae</taxon>
        <taxon>Arundineae</taxon>
        <taxon>Arundo</taxon>
    </lineage>
</organism>
<protein>
    <submittedName>
        <fullName evidence="1">Uncharacterized protein</fullName>
    </submittedName>
</protein>
<sequence>MDEAKIHAYFPEMWPPIVTPRALKMCGRTCTVSLEAHYLGTVIQASLRGACT</sequence>
<name>A0A0A9ASD1_ARUDO</name>
<dbReference type="EMBL" id="GBRH01243286">
    <property type="protein sequence ID" value="JAD54609.1"/>
    <property type="molecule type" value="Transcribed_RNA"/>
</dbReference>
<evidence type="ECO:0000313" key="1">
    <source>
        <dbReference type="EMBL" id="JAD54609.1"/>
    </source>
</evidence>
<accession>A0A0A9ASD1</accession>
<reference evidence="1" key="1">
    <citation type="submission" date="2014-09" db="EMBL/GenBank/DDBJ databases">
        <authorList>
            <person name="Magalhaes I.L.F."/>
            <person name="Oliveira U."/>
            <person name="Santos F.R."/>
            <person name="Vidigal T.H.D.A."/>
            <person name="Brescovit A.D."/>
            <person name="Santos A.J."/>
        </authorList>
    </citation>
    <scope>NUCLEOTIDE SEQUENCE</scope>
    <source>
        <tissue evidence="1">Shoot tissue taken approximately 20 cm above the soil surface</tissue>
    </source>
</reference>